<dbReference type="SUPFAM" id="SSF52172">
    <property type="entry name" value="CheY-like"/>
    <property type="match status" value="1"/>
</dbReference>
<dbReference type="AlphaFoldDB" id="A0A8H9ITT0"/>
<feature type="domain" description="ANTAR" evidence="4">
    <location>
        <begin position="136"/>
        <end position="198"/>
    </location>
</feature>
<dbReference type="RefSeq" id="WP_145934560.1">
    <property type="nucleotide sequence ID" value="NZ_BNAV01000001.1"/>
</dbReference>
<sequence length="394" mass="42530">MLEPSAEPVRIQGAAWSATPVRTGGRTVVLVTGELDVSAHPAFEVRLLRLVTGVPDPVIDLTGVRLLSVAGIRLLKSVADALAGTGRRLRVVTGTGYAQRVLRSAHATDVLDTYLSLDAVDGALPRQDGESPGEQLRRLRLEVQDLRAKLASRPVIARALGVLQERYRMAEMDAAFQLLRRTSQRHNVRMQVLAKALVELPRPAGEVWLTPAVRKPAPPLGFAPARHVATPAAVLHHLLYAALACTGATAGYTQLTEGEGLCLAAHRGLGEEFAARFAHVDREESTCVRALHQHSRVTSEDAGDDPLFDGGSVRELLLSAGLHAVQSTPLLTAADRCEGVVTTLHPGLGHELDVPVRERLDGLAREAAQWLYWQRHDHVFGALEDLHTAACGTR</sequence>
<dbReference type="GO" id="GO:0003723">
    <property type="term" value="F:RNA binding"/>
    <property type="evidence" value="ECO:0007669"/>
    <property type="project" value="InterPro"/>
</dbReference>
<reference evidence="5" key="1">
    <citation type="journal article" date="2014" name="Int. J. Syst. Evol. Microbiol.">
        <title>Complete genome sequence of Corynebacterium casei LMG S-19264T (=DSM 44701T), isolated from a smear-ripened cheese.</title>
        <authorList>
            <consortium name="US DOE Joint Genome Institute (JGI-PGF)"/>
            <person name="Walter F."/>
            <person name="Albersmeier A."/>
            <person name="Kalinowski J."/>
            <person name="Ruckert C."/>
        </authorList>
    </citation>
    <scope>NUCLEOTIDE SEQUENCE</scope>
    <source>
        <strain evidence="5">CGMCC 4.7679</strain>
    </source>
</reference>
<dbReference type="Proteomes" id="UP000658656">
    <property type="component" value="Unassembled WGS sequence"/>
</dbReference>
<accession>A0A8H9ITT0</accession>
<feature type="domain" description="STAS" evidence="3">
    <location>
        <begin position="25"/>
        <end position="127"/>
    </location>
</feature>
<dbReference type="CDD" id="cd07043">
    <property type="entry name" value="STAS_anti-anti-sigma_factors"/>
    <property type="match status" value="1"/>
</dbReference>
<keyword evidence="2" id="KW-0804">Transcription</keyword>
<keyword evidence="1" id="KW-0805">Transcription regulation</keyword>
<dbReference type="SMART" id="SM01012">
    <property type="entry name" value="ANTAR"/>
    <property type="match status" value="1"/>
</dbReference>
<proteinExistence type="predicted"/>
<evidence type="ECO:0000259" key="3">
    <source>
        <dbReference type="PROSITE" id="PS50801"/>
    </source>
</evidence>
<evidence type="ECO:0000259" key="4">
    <source>
        <dbReference type="PROSITE" id="PS50921"/>
    </source>
</evidence>
<dbReference type="Pfam" id="PF01740">
    <property type="entry name" value="STAS"/>
    <property type="match status" value="1"/>
</dbReference>
<gene>
    <name evidence="5" type="ORF">GCM10017566_08100</name>
</gene>
<reference evidence="5" key="2">
    <citation type="submission" date="2020-09" db="EMBL/GenBank/DDBJ databases">
        <authorList>
            <person name="Sun Q."/>
            <person name="Zhou Y."/>
        </authorList>
    </citation>
    <scope>NUCLEOTIDE SEQUENCE</scope>
    <source>
        <strain evidence="5">CGMCC 4.7679</strain>
    </source>
</reference>
<dbReference type="PROSITE" id="PS50921">
    <property type="entry name" value="ANTAR"/>
    <property type="match status" value="1"/>
</dbReference>
<protein>
    <recommendedName>
        <fullName evidence="7">ANTAR domain-containing protein</fullName>
    </recommendedName>
</protein>
<evidence type="ECO:0000256" key="1">
    <source>
        <dbReference type="ARBA" id="ARBA00023015"/>
    </source>
</evidence>
<dbReference type="EMBL" id="BNAV01000001">
    <property type="protein sequence ID" value="GHF37331.1"/>
    <property type="molecule type" value="Genomic_DNA"/>
</dbReference>
<dbReference type="InterPro" id="IPR002645">
    <property type="entry name" value="STAS_dom"/>
</dbReference>
<evidence type="ECO:0000256" key="2">
    <source>
        <dbReference type="ARBA" id="ARBA00023163"/>
    </source>
</evidence>
<evidence type="ECO:0000313" key="6">
    <source>
        <dbReference type="Proteomes" id="UP000658656"/>
    </source>
</evidence>
<name>A0A8H9ITT0_9PSEU</name>
<dbReference type="Gene3D" id="1.10.10.10">
    <property type="entry name" value="Winged helix-like DNA-binding domain superfamily/Winged helix DNA-binding domain"/>
    <property type="match status" value="1"/>
</dbReference>
<dbReference type="InterPro" id="IPR036513">
    <property type="entry name" value="STAS_dom_sf"/>
</dbReference>
<dbReference type="InterPro" id="IPR029016">
    <property type="entry name" value="GAF-like_dom_sf"/>
</dbReference>
<dbReference type="Gene3D" id="3.30.450.40">
    <property type="match status" value="1"/>
</dbReference>
<dbReference type="InterPro" id="IPR005561">
    <property type="entry name" value="ANTAR"/>
</dbReference>
<dbReference type="SUPFAM" id="SSF52091">
    <property type="entry name" value="SpoIIaa-like"/>
    <property type="match status" value="1"/>
</dbReference>
<dbReference type="Gene3D" id="3.30.750.24">
    <property type="entry name" value="STAS domain"/>
    <property type="match status" value="1"/>
</dbReference>
<dbReference type="Pfam" id="PF03861">
    <property type="entry name" value="ANTAR"/>
    <property type="match status" value="1"/>
</dbReference>
<keyword evidence="6" id="KW-1185">Reference proteome</keyword>
<dbReference type="InterPro" id="IPR036388">
    <property type="entry name" value="WH-like_DNA-bd_sf"/>
</dbReference>
<dbReference type="PROSITE" id="PS50801">
    <property type="entry name" value="STAS"/>
    <property type="match status" value="1"/>
</dbReference>
<comment type="caution">
    <text evidence="5">The sequence shown here is derived from an EMBL/GenBank/DDBJ whole genome shotgun (WGS) entry which is preliminary data.</text>
</comment>
<dbReference type="InterPro" id="IPR011006">
    <property type="entry name" value="CheY-like_superfamily"/>
</dbReference>
<evidence type="ECO:0008006" key="7">
    <source>
        <dbReference type="Google" id="ProtNLM"/>
    </source>
</evidence>
<evidence type="ECO:0000313" key="5">
    <source>
        <dbReference type="EMBL" id="GHF37331.1"/>
    </source>
</evidence>
<dbReference type="OrthoDB" id="4694899at2"/>
<organism evidence="5 6">
    <name type="scientific">Amycolatopsis bartoniae</name>
    <dbReference type="NCBI Taxonomy" id="941986"/>
    <lineage>
        <taxon>Bacteria</taxon>
        <taxon>Bacillati</taxon>
        <taxon>Actinomycetota</taxon>
        <taxon>Actinomycetes</taxon>
        <taxon>Pseudonocardiales</taxon>
        <taxon>Pseudonocardiaceae</taxon>
        <taxon>Amycolatopsis</taxon>
    </lineage>
</organism>
<dbReference type="SUPFAM" id="SSF55781">
    <property type="entry name" value="GAF domain-like"/>
    <property type="match status" value="1"/>
</dbReference>